<proteinExistence type="predicted"/>
<reference evidence="4" key="1">
    <citation type="journal article" date="2022" name="Cell">
        <title>Design, construction, and in vivo augmentation of a complex gut microbiome.</title>
        <authorList>
            <person name="Cheng A.G."/>
            <person name="Ho P.Y."/>
            <person name="Aranda-Diaz A."/>
            <person name="Jain S."/>
            <person name="Yu F.B."/>
            <person name="Meng X."/>
            <person name="Wang M."/>
            <person name="Iakiviak M."/>
            <person name="Nagashima K."/>
            <person name="Zhao A."/>
            <person name="Murugkar P."/>
            <person name="Patil A."/>
            <person name="Atabakhsh K."/>
            <person name="Weakley A."/>
            <person name="Yan J."/>
            <person name="Brumbaugh A.R."/>
            <person name="Higginbottom S."/>
            <person name="Dimas A."/>
            <person name="Shiver A.L."/>
            <person name="Deutschbauer A."/>
            <person name="Neff N."/>
            <person name="Sonnenburg J.L."/>
            <person name="Huang K.C."/>
            <person name="Fischbach M.A."/>
        </authorList>
    </citation>
    <scope>NUCLEOTIDE SEQUENCE</scope>
    <source>
        <strain evidence="4">AP11</strain>
    </source>
</reference>
<dbReference type="InterPro" id="IPR050330">
    <property type="entry name" value="Bact_OuterMem_StrucFunc"/>
</dbReference>
<dbReference type="Gene3D" id="3.30.1330.60">
    <property type="entry name" value="OmpA-like domain"/>
    <property type="match status" value="1"/>
</dbReference>
<feature type="chain" id="PRO_5046879895" evidence="2">
    <location>
        <begin position="28"/>
        <end position="405"/>
    </location>
</feature>
<gene>
    <name evidence="4" type="ORF">NQ491_06635</name>
</gene>
<name>A0ABY5UW87_9BACT</name>
<dbReference type="SUPFAM" id="SSF103088">
    <property type="entry name" value="OmpA-like"/>
    <property type="match status" value="1"/>
</dbReference>
<evidence type="ECO:0000313" key="4">
    <source>
        <dbReference type="EMBL" id="UWN56345.1"/>
    </source>
</evidence>
<dbReference type="InterPro" id="IPR011250">
    <property type="entry name" value="OMP/PagP_B-barrel"/>
</dbReference>
<feature type="domain" description="OmpA-like" evidence="3">
    <location>
        <begin position="296"/>
        <end position="405"/>
    </location>
</feature>
<keyword evidence="2" id="KW-0732">Signal</keyword>
<dbReference type="PROSITE" id="PS51123">
    <property type="entry name" value="OMPA_2"/>
    <property type="match status" value="1"/>
</dbReference>
<dbReference type="Pfam" id="PF00691">
    <property type="entry name" value="OmpA"/>
    <property type="match status" value="1"/>
</dbReference>
<dbReference type="RefSeq" id="WP_019246138.1">
    <property type="nucleotide sequence ID" value="NZ_CAPH01000013.1"/>
</dbReference>
<evidence type="ECO:0000256" key="2">
    <source>
        <dbReference type="SAM" id="SignalP"/>
    </source>
</evidence>
<feature type="signal peptide" evidence="2">
    <location>
        <begin position="1"/>
        <end position="27"/>
    </location>
</feature>
<dbReference type="PANTHER" id="PTHR30329">
    <property type="entry name" value="STATOR ELEMENT OF FLAGELLAR MOTOR COMPLEX"/>
    <property type="match status" value="1"/>
</dbReference>
<accession>A0ABY5UW87</accession>
<sequence>MKNNCTISVKSLIVALVMISGSSAAFAQHHRPKENPFKSYENSYLTNRFFDNWYIGVGAGGQVFEGQDNSRGAFRKRITSAFEVYLGKWFTPAVGMRFKMYGTRPHGFSYSNSPYIYGMPDRNGLYREKFNMWNLHGDFMVNFSAAVFGYKENRVYEILPYIGIGFAHAWYKSAPTRNDMTANFGIVQKFCVSPAIDINLEVSQMLVNDAFDGVDENGIIDGSSVISVGITYKFKKRGFDRGIPAAVAFDALLAQQADYDAQISQYVAERDAALAAAAVAAEQAAIAESTEPDTVTRTVVRAQPLAVFFTIGQTNITDKEMVNLKYAAQVIKDSPGHVYKITGYADTQTGTPQRNEYLSNQRAQNVYDALVNKFGVSPKSLKIVPRKGQSVPFDNAVLDRVSIVE</sequence>
<dbReference type="PANTHER" id="PTHR30329:SF21">
    <property type="entry name" value="LIPOPROTEIN YIAD-RELATED"/>
    <property type="match status" value="1"/>
</dbReference>
<dbReference type="EMBL" id="CP102294">
    <property type="protein sequence ID" value="UWN56345.1"/>
    <property type="molecule type" value="Genomic_DNA"/>
</dbReference>
<evidence type="ECO:0000256" key="1">
    <source>
        <dbReference type="PROSITE-ProRule" id="PRU00473"/>
    </source>
</evidence>
<organism evidence="4 5">
    <name type="scientific">Alistipes ihumii AP11</name>
    <dbReference type="NCBI Taxonomy" id="1211813"/>
    <lineage>
        <taxon>Bacteria</taxon>
        <taxon>Pseudomonadati</taxon>
        <taxon>Bacteroidota</taxon>
        <taxon>Bacteroidia</taxon>
        <taxon>Bacteroidales</taxon>
        <taxon>Rikenellaceae</taxon>
        <taxon>Alistipes</taxon>
    </lineage>
</organism>
<dbReference type="Proteomes" id="UP001059295">
    <property type="component" value="Chromosome"/>
</dbReference>
<evidence type="ECO:0000313" key="5">
    <source>
        <dbReference type="Proteomes" id="UP001059295"/>
    </source>
</evidence>
<dbReference type="SUPFAM" id="SSF56925">
    <property type="entry name" value="OMPA-like"/>
    <property type="match status" value="1"/>
</dbReference>
<protein>
    <submittedName>
        <fullName evidence="4">OmpA family protein</fullName>
    </submittedName>
</protein>
<dbReference type="InterPro" id="IPR006665">
    <property type="entry name" value="OmpA-like"/>
</dbReference>
<dbReference type="InterPro" id="IPR036737">
    <property type="entry name" value="OmpA-like_sf"/>
</dbReference>
<evidence type="ECO:0000259" key="3">
    <source>
        <dbReference type="PROSITE" id="PS51123"/>
    </source>
</evidence>
<keyword evidence="5" id="KW-1185">Reference proteome</keyword>
<dbReference type="GeneID" id="82891395"/>
<keyword evidence="1" id="KW-0472">Membrane</keyword>